<keyword evidence="1" id="KW-1133">Transmembrane helix</keyword>
<dbReference type="Pfam" id="PF07606">
    <property type="entry name" value="DUF1569"/>
    <property type="match status" value="1"/>
</dbReference>
<dbReference type="Proteomes" id="UP001231616">
    <property type="component" value="Unassembled WGS sequence"/>
</dbReference>
<gene>
    <name evidence="2" type="ORF">Q3O60_12575</name>
</gene>
<keyword evidence="1" id="KW-0472">Membrane</keyword>
<accession>A0ABT9H167</accession>
<organism evidence="2 3">
    <name type="scientific">Alkalimonas collagenimarina</name>
    <dbReference type="NCBI Taxonomy" id="400390"/>
    <lineage>
        <taxon>Bacteria</taxon>
        <taxon>Pseudomonadati</taxon>
        <taxon>Pseudomonadota</taxon>
        <taxon>Gammaproteobacteria</taxon>
        <taxon>Alkalimonas</taxon>
    </lineage>
</organism>
<protein>
    <submittedName>
        <fullName evidence="2">DUF1569 domain-containing protein</fullName>
    </submittedName>
</protein>
<evidence type="ECO:0000313" key="3">
    <source>
        <dbReference type="Proteomes" id="UP001231616"/>
    </source>
</evidence>
<keyword evidence="1" id="KW-0812">Transmembrane</keyword>
<evidence type="ECO:0000256" key="1">
    <source>
        <dbReference type="SAM" id="Phobius"/>
    </source>
</evidence>
<keyword evidence="3" id="KW-1185">Reference proteome</keyword>
<feature type="transmembrane region" description="Helical" evidence="1">
    <location>
        <begin position="6"/>
        <end position="27"/>
    </location>
</feature>
<sequence>MDRRQFIGIAVGTPIVLLLGSQLGAILRRYPLQELSTQLQHLPLHQLRSTGSWSVSEIFQHCAQSIRYSRVGYPEQRSALFKYTVGAVALGAFSSIGRMHHPLDEALPGAPALKAEVPLDVAQAELVVELELFIAWQGELAPHFAYGRLSKAQYYNAHWLHLQNHLQEVVLV</sequence>
<dbReference type="RefSeq" id="WP_305894291.1">
    <property type="nucleotide sequence ID" value="NZ_JAUZVZ010000018.1"/>
</dbReference>
<comment type="caution">
    <text evidence="2">The sequence shown here is derived from an EMBL/GenBank/DDBJ whole genome shotgun (WGS) entry which is preliminary data.</text>
</comment>
<dbReference type="EMBL" id="JAUZVZ010000018">
    <property type="protein sequence ID" value="MDP4537028.1"/>
    <property type="molecule type" value="Genomic_DNA"/>
</dbReference>
<proteinExistence type="predicted"/>
<evidence type="ECO:0000313" key="2">
    <source>
        <dbReference type="EMBL" id="MDP4537028.1"/>
    </source>
</evidence>
<name>A0ABT9H167_9GAMM</name>
<reference evidence="2 3" key="1">
    <citation type="submission" date="2023-08" db="EMBL/GenBank/DDBJ databases">
        <authorList>
            <person name="Joshi A."/>
            <person name="Thite S."/>
        </authorList>
    </citation>
    <scope>NUCLEOTIDE SEQUENCE [LARGE SCALE GENOMIC DNA]</scope>
    <source>
        <strain evidence="2 3">AC40</strain>
    </source>
</reference>
<dbReference type="InterPro" id="IPR011463">
    <property type="entry name" value="DUF1569"/>
</dbReference>